<dbReference type="AlphaFoldDB" id="A0A0M8P7P7"/>
<evidence type="ECO:0000313" key="1">
    <source>
        <dbReference type="EMBL" id="KOS45247.1"/>
    </source>
</evidence>
<keyword evidence="2" id="KW-1185">Reference proteome</keyword>
<reference evidence="1 2" key="1">
    <citation type="submission" date="2015-08" db="EMBL/GenBank/DDBJ databases">
        <title>Genome sequencing of Penicillium nordicum.</title>
        <authorList>
            <person name="Nguyen H.D."/>
            <person name="Seifert K.A."/>
        </authorList>
    </citation>
    <scope>NUCLEOTIDE SEQUENCE [LARGE SCALE GENOMIC DNA]</scope>
    <source>
        <strain evidence="1 2">DAOMC 185683</strain>
    </source>
</reference>
<sequence>MLSQTKPFLDPVLARSLPGVKLLLFDGSHGKVCHYTEIIDPPAKGKVDIGVGTFIHDCGLVRVGLWALWASAEV</sequence>
<comment type="caution">
    <text evidence="1">The sequence shown here is derived from an EMBL/GenBank/DDBJ whole genome shotgun (WGS) entry which is preliminary data.</text>
</comment>
<protein>
    <submittedName>
        <fullName evidence="1">Uncharacterized protein</fullName>
    </submittedName>
</protein>
<name>A0A0M8P7P7_9EURO</name>
<dbReference type="Proteomes" id="UP000037696">
    <property type="component" value="Unassembled WGS sequence"/>
</dbReference>
<dbReference type="EMBL" id="LHQQ01000046">
    <property type="protein sequence ID" value="KOS45247.1"/>
    <property type="molecule type" value="Genomic_DNA"/>
</dbReference>
<gene>
    <name evidence="1" type="ORF">ACN38_g3819</name>
</gene>
<proteinExistence type="predicted"/>
<organism evidence="1 2">
    <name type="scientific">Penicillium nordicum</name>
    <dbReference type="NCBI Taxonomy" id="229535"/>
    <lineage>
        <taxon>Eukaryota</taxon>
        <taxon>Fungi</taxon>
        <taxon>Dikarya</taxon>
        <taxon>Ascomycota</taxon>
        <taxon>Pezizomycotina</taxon>
        <taxon>Eurotiomycetes</taxon>
        <taxon>Eurotiomycetidae</taxon>
        <taxon>Eurotiales</taxon>
        <taxon>Aspergillaceae</taxon>
        <taxon>Penicillium</taxon>
    </lineage>
</organism>
<evidence type="ECO:0000313" key="2">
    <source>
        <dbReference type="Proteomes" id="UP000037696"/>
    </source>
</evidence>
<accession>A0A0M8P7P7</accession>